<dbReference type="InterPro" id="IPR047148">
    <property type="entry name" value="PLPL9"/>
</dbReference>
<dbReference type="EMBL" id="JAPWTJ010000370">
    <property type="protein sequence ID" value="KAJ8979118.1"/>
    <property type="molecule type" value="Genomic_DNA"/>
</dbReference>
<dbReference type="PANTHER" id="PTHR24139">
    <property type="entry name" value="CALCIUM-INDEPENDENT PHOSPHOLIPASE A2"/>
    <property type="match status" value="1"/>
</dbReference>
<organism evidence="2 3">
    <name type="scientific">Molorchus minor</name>
    <dbReference type="NCBI Taxonomy" id="1323400"/>
    <lineage>
        <taxon>Eukaryota</taxon>
        <taxon>Metazoa</taxon>
        <taxon>Ecdysozoa</taxon>
        <taxon>Arthropoda</taxon>
        <taxon>Hexapoda</taxon>
        <taxon>Insecta</taxon>
        <taxon>Pterygota</taxon>
        <taxon>Neoptera</taxon>
        <taxon>Endopterygota</taxon>
        <taxon>Coleoptera</taxon>
        <taxon>Polyphaga</taxon>
        <taxon>Cucujiformia</taxon>
        <taxon>Chrysomeloidea</taxon>
        <taxon>Cerambycidae</taxon>
        <taxon>Lamiinae</taxon>
        <taxon>Monochamini</taxon>
        <taxon>Molorchus</taxon>
    </lineage>
</organism>
<protein>
    <recommendedName>
        <fullName evidence="4">PNPLA domain-containing protein</fullName>
    </recommendedName>
</protein>
<accession>A0ABQ9JND0</accession>
<name>A0ABQ9JND0_9CUCU</name>
<gene>
    <name evidence="2" type="ORF">NQ317_017961</name>
</gene>
<dbReference type="Proteomes" id="UP001162164">
    <property type="component" value="Unassembled WGS sequence"/>
</dbReference>
<dbReference type="PANTHER" id="PTHR24139:SF34">
    <property type="entry name" value="85_88 KDA CALCIUM-INDEPENDENT PHOSPHOLIPASE A2"/>
    <property type="match status" value="1"/>
</dbReference>
<reference evidence="2" key="1">
    <citation type="journal article" date="2023" name="Insect Mol. Biol.">
        <title>Genome sequencing provides insights into the evolution of gene families encoding plant cell wall-degrading enzymes in longhorned beetles.</title>
        <authorList>
            <person name="Shin N.R."/>
            <person name="Okamura Y."/>
            <person name="Kirsch R."/>
            <person name="Pauchet Y."/>
        </authorList>
    </citation>
    <scope>NUCLEOTIDE SEQUENCE</scope>
    <source>
        <strain evidence="2">MMC_N1</strain>
    </source>
</reference>
<keyword evidence="3" id="KW-1185">Reference proteome</keyword>
<comment type="caution">
    <text evidence="2">The sequence shown here is derived from an EMBL/GenBank/DDBJ whole genome shotgun (WGS) entry which is preliminary data.</text>
</comment>
<evidence type="ECO:0000256" key="1">
    <source>
        <dbReference type="ARBA" id="ARBA00022801"/>
    </source>
</evidence>
<evidence type="ECO:0000313" key="3">
    <source>
        <dbReference type="Proteomes" id="UP001162164"/>
    </source>
</evidence>
<sequence length="78" mass="8341">MSANDILGVVHDSPYELPPPPEEQLFGRFLDGGLIANNPTLDALTEIHEHCLALNGKGREREACPVSVVVSLGTGSFQ</sequence>
<keyword evidence="1" id="KW-0378">Hydrolase</keyword>
<evidence type="ECO:0008006" key="4">
    <source>
        <dbReference type="Google" id="ProtNLM"/>
    </source>
</evidence>
<dbReference type="Gene3D" id="3.40.1090.10">
    <property type="entry name" value="Cytosolic phospholipase A2 catalytic domain"/>
    <property type="match status" value="1"/>
</dbReference>
<evidence type="ECO:0000313" key="2">
    <source>
        <dbReference type="EMBL" id="KAJ8979118.1"/>
    </source>
</evidence>
<proteinExistence type="predicted"/>